<keyword evidence="5" id="KW-1185">Reference proteome</keyword>
<dbReference type="Pfam" id="PF21782">
    <property type="entry name" value="WHD_PKMT"/>
    <property type="match status" value="1"/>
</dbReference>
<gene>
    <name evidence="4" type="ORF">HIV01_004710</name>
</gene>
<evidence type="ECO:0000313" key="5">
    <source>
        <dbReference type="Proteomes" id="UP000663400"/>
    </source>
</evidence>
<feature type="domain" description="PKMT C-terminal winged helix" evidence="3">
    <location>
        <begin position="436"/>
        <end position="515"/>
    </location>
</feature>
<dbReference type="SUPFAM" id="SSF53335">
    <property type="entry name" value="S-adenosyl-L-methionine-dependent methyltransferases"/>
    <property type="match status" value="1"/>
</dbReference>
<sequence length="522" mass="56541">MTTLTEQIGRTYDEFPYLSGAFQVTAPEHLRTVAHLFGLDAPAPERARVLELGCAAGGNLIPFAARYPHAEVTGIELSQVQVDAGQRAIAAMGLKNLRLVQASIADLDESLGEFDYIICHGVYSWVPPEVQEAIVRVASQCLAPDGIAYVSYNTYPGWKAKEVVRDAMLLRANGRTDAGERLAYARGMVDFLHDMAPQGSVLAKIMGDNIDTIRHGEDYYLAHEYLELCNSPCYFRDFLAGARKHGLDFLAEAHVSSMFADNYGAEQAKLLLAECEGDQVRLEQLLDFLGNRTFRQTLLVHSGRTGQIRYQLDASRISQLHVAGNYTPTSDDGCSWATDNGRNVTASSEVAQSMICALTKAWPGTVPVATLVKAANAIAPGEEGKEQLMAFIGALIVGNAVHCRLDPMPLESAIPSKPKSLPALRALSGLGAATPIRLFSQWHYSLEPGVAASFLLPLLDGRNDRPALVAALVAAVAEQRLTFDEGRKTIDDPQQINRLATDAVTQALAWMSSNAMLAGASR</sequence>
<feature type="domain" description="Methyltransferase regulatory" evidence="1">
    <location>
        <begin position="218"/>
        <end position="301"/>
    </location>
</feature>
<dbReference type="GO" id="GO:0032259">
    <property type="term" value="P:methylation"/>
    <property type="evidence" value="ECO:0007669"/>
    <property type="project" value="UniProtKB-KW"/>
</dbReference>
<feature type="domain" description="Methyltransferase" evidence="2">
    <location>
        <begin position="49"/>
        <end position="146"/>
    </location>
</feature>
<accession>A0ABX7REL0</accession>
<dbReference type="Pfam" id="PF13649">
    <property type="entry name" value="Methyltransf_25"/>
    <property type="match status" value="1"/>
</dbReference>
<dbReference type="Pfam" id="PF10119">
    <property type="entry name" value="MethyTransf_Reg"/>
    <property type="match status" value="1"/>
</dbReference>
<keyword evidence="4" id="KW-0489">Methyltransferase</keyword>
<keyword evidence="4" id="KW-0808">Transferase</keyword>
<evidence type="ECO:0000259" key="1">
    <source>
        <dbReference type="Pfam" id="PF10119"/>
    </source>
</evidence>
<dbReference type="InterPro" id="IPR029063">
    <property type="entry name" value="SAM-dependent_MTases_sf"/>
</dbReference>
<dbReference type="InterPro" id="IPR018773">
    <property type="entry name" value="MeTrfase_reg_dom_prd"/>
</dbReference>
<protein>
    <submittedName>
        <fullName evidence="4">Class I SAM-dependent methyltransferase</fullName>
    </submittedName>
</protein>
<dbReference type="Proteomes" id="UP000663400">
    <property type="component" value="Chromosome"/>
</dbReference>
<dbReference type="PANTHER" id="PTHR43667">
    <property type="entry name" value="CYCLOPROPANE-FATTY-ACYL-PHOSPHOLIPID SYNTHASE"/>
    <property type="match status" value="1"/>
</dbReference>
<dbReference type="InterPro" id="IPR048976">
    <property type="entry name" value="WHD_PKMT"/>
</dbReference>
<dbReference type="CDD" id="cd02440">
    <property type="entry name" value="AdoMet_MTases"/>
    <property type="match status" value="1"/>
</dbReference>
<dbReference type="InterPro" id="IPR050723">
    <property type="entry name" value="CFA/CMAS"/>
</dbReference>
<reference evidence="4 5" key="1">
    <citation type="submission" date="2021-02" db="EMBL/GenBank/DDBJ databases">
        <title>Lysobacter arenosi sp. nov., isolated from soil of gangwondo yeongwol, south Korea.</title>
        <authorList>
            <person name="Kim K.R."/>
            <person name="Kim K.H."/>
            <person name="Jeon C.O."/>
        </authorList>
    </citation>
    <scope>NUCLEOTIDE SEQUENCE [LARGE SCALE GENOMIC DNA]</scope>
    <source>
        <strain evidence="4 5">R7</strain>
    </source>
</reference>
<proteinExistence type="predicted"/>
<name>A0ABX7REL0_9GAMM</name>
<dbReference type="GO" id="GO:0008168">
    <property type="term" value="F:methyltransferase activity"/>
    <property type="evidence" value="ECO:0007669"/>
    <property type="project" value="UniProtKB-KW"/>
</dbReference>
<evidence type="ECO:0000313" key="4">
    <source>
        <dbReference type="EMBL" id="QSX75827.1"/>
    </source>
</evidence>
<evidence type="ECO:0000259" key="3">
    <source>
        <dbReference type="Pfam" id="PF21782"/>
    </source>
</evidence>
<dbReference type="Gene3D" id="3.40.50.150">
    <property type="entry name" value="Vaccinia Virus protein VP39"/>
    <property type="match status" value="1"/>
</dbReference>
<organism evidence="4 5">
    <name type="scientific">Lysobacter arenosi</name>
    <dbReference type="NCBI Taxonomy" id="2795387"/>
    <lineage>
        <taxon>Bacteria</taxon>
        <taxon>Pseudomonadati</taxon>
        <taxon>Pseudomonadota</taxon>
        <taxon>Gammaproteobacteria</taxon>
        <taxon>Lysobacterales</taxon>
        <taxon>Lysobacteraceae</taxon>
        <taxon>Lysobacter</taxon>
    </lineage>
</organism>
<dbReference type="EMBL" id="CP071517">
    <property type="protein sequence ID" value="QSX75827.1"/>
    <property type="molecule type" value="Genomic_DNA"/>
</dbReference>
<dbReference type="InterPro" id="IPR041698">
    <property type="entry name" value="Methyltransf_25"/>
</dbReference>
<dbReference type="RefSeq" id="WP_207527090.1">
    <property type="nucleotide sequence ID" value="NZ_CP071517.1"/>
</dbReference>
<dbReference type="PANTHER" id="PTHR43667:SF2">
    <property type="entry name" value="FATTY ACID C-METHYL TRANSFERASE"/>
    <property type="match status" value="1"/>
</dbReference>
<evidence type="ECO:0000259" key="2">
    <source>
        <dbReference type="Pfam" id="PF13649"/>
    </source>
</evidence>